<dbReference type="Gene3D" id="3.90.320.10">
    <property type="match status" value="1"/>
</dbReference>
<feature type="region of interest" description="Disordered" evidence="2">
    <location>
        <begin position="59"/>
        <end position="91"/>
    </location>
</feature>
<dbReference type="PANTHER" id="PTHR47526">
    <property type="entry name" value="ATP-DEPENDENT DNA HELICASE"/>
    <property type="match status" value="1"/>
</dbReference>
<keyword evidence="5" id="KW-1185">Reference proteome</keyword>
<evidence type="ECO:0000256" key="1">
    <source>
        <dbReference type="PROSITE-ProRule" id="PRU00325"/>
    </source>
</evidence>
<dbReference type="EnsemblMetazoa" id="G5166.1">
    <property type="protein sequence ID" value="G5166.1:cds"/>
    <property type="gene ID" value="G5166"/>
</dbReference>
<dbReference type="InterPro" id="IPR007527">
    <property type="entry name" value="Znf_SWIM"/>
</dbReference>
<dbReference type="Proteomes" id="UP000005408">
    <property type="component" value="Unassembled WGS sequence"/>
</dbReference>
<evidence type="ECO:0000259" key="3">
    <source>
        <dbReference type="PROSITE" id="PS50966"/>
    </source>
</evidence>
<keyword evidence="1" id="KW-0862">Zinc</keyword>
<keyword evidence="1" id="KW-0863">Zinc-finger</keyword>
<name>A0A8W8NGB5_MAGGI</name>
<dbReference type="PROSITE" id="PS50966">
    <property type="entry name" value="ZF_SWIM"/>
    <property type="match status" value="1"/>
</dbReference>
<organism evidence="4 5">
    <name type="scientific">Magallana gigas</name>
    <name type="common">Pacific oyster</name>
    <name type="synonym">Crassostrea gigas</name>
    <dbReference type="NCBI Taxonomy" id="29159"/>
    <lineage>
        <taxon>Eukaryota</taxon>
        <taxon>Metazoa</taxon>
        <taxon>Spiralia</taxon>
        <taxon>Lophotrochozoa</taxon>
        <taxon>Mollusca</taxon>
        <taxon>Bivalvia</taxon>
        <taxon>Autobranchia</taxon>
        <taxon>Pteriomorphia</taxon>
        <taxon>Ostreida</taxon>
        <taxon>Ostreoidea</taxon>
        <taxon>Ostreidae</taxon>
        <taxon>Magallana</taxon>
    </lineage>
</organism>
<accession>A0A8W8NGB5</accession>
<sequence>MTIDCNKCAIDDSHCSCQVGLSGTCAHATALVYTVQHYKRLGLNEVPAELPCTSLPQQWHKPRGSKIQPEPVSTMVFSKPKPTPRKKKPVIVDKPNQTIPDVYPDDVKRLKADPQLPLSYLLQEDISLQQSICGNIQEGSMLKYHFQHFKDHPSNVDAGKCGDTVFPKIVKNIGVIEKYGSIVEMFTTSLQDAEKIEKETVDQANCELWFKERRDRLTASQFGEICKR</sequence>
<evidence type="ECO:0000313" key="5">
    <source>
        <dbReference type="Proteomes" id="UP000005408"/>
    </source>
</evidence>
<proteinExistence type="predicted"/>
<keyword evidence="1" id="KW-0479">Metal-binding</keyword>
<dbReference type="AlphaFoldDB" id="A0A8W8NGB5"/>
<dbReference type="GO" id="GO:0008270">
    <property type="term" value="F:zinc ion binding"/>
    <property type="evidence" value="ECO:0007669"/>
    <property type="project" value="UniProtKB-KW"/>
</dbReference>
<evidence type="ECO:0000313" key="4">
    <source>
        <dbReference type="EnsemblMetazoa" id="G5166.1:cds"/>
    </source>
</evidence>
<reference evidence="4" key="1">
    <citation type="submission" date="2022-08" db="UniProtKB">
        <authorList>
            <consortium name="EnsemblMetazoa"/>
        </authorList>
    </citation>
    <scope>IDENTIFICATION</scope>
    <source>
        <strain evidence="4">05x7-T-G4-1.051#20</strain>
    </source>
</reference>
<protein>
    <recommendedName>
        <fullName evidence="3">SWIM-type domain-containing protein</fullName>
    </recommendedName>
</protein>
<evidence type="ECO:0000256" key="2">
    <source>
        <dbReference type="SAM" id="MobiDB-lite"/>
    </source>
</evidence>
<feature type="domain" description="SWIM-type" evidence="3">
    <location>
        <begin position="6"/>
        <end position="36"/>
    </location>
</feature>
<dbReference type="InterPro" id="IPR011604">
    <property type="entry name" value="PDDEXK-like_dom_sf"/>
</dbReference>